<dbReference type="Gene3D" id="3.40.50.1260">
    <property type="entry name" value="Phosphoglycerate kinase, N-terminal domain"/>
    <property type="match status" value="3"/>
</dbReference>
<dbReference type="PROSITE" id="PS00111">
    <property type="entry name" value="PGLYCERATE_KINASE"/>
    <property type="match status" value="1"/>
</dbReference>
<dbReference type="EMBL" id="CAEZYH010000006">
    <property type="protein sequence ID" value="CAB4709167.1"/>
    <property type="molecule type" value="Genomic_DNA"/>
</dbReference>
<keyword evidence="5" id="KW-0808">Transferase</keyword>
<dbReference type="Pfam" id="PF00162">
    <property type="entry name" value="PGK"/>
    <property type="match status" value="2"/>
</dbReference>
<dbReference type="GO" id="GO:0004618">
    <property type="term" value="F:phosphoglycerate kinase activity"/>
    <property type="evidence" value="ECO:0007669"/>
    <property type="project" value="UniProtKB-EC"/>
</dbReference>
<dbReference type="PANTHER" id="PTHR11406:SF23">
    <property type="entry name" value="PHOSPHOGLYCERATE KINASE 1, CHLOROPLASTIC-RELATED"/>
    <property type="match status" value="1"/>
</dbReference>
<dbReference type="PIRSF" id="PIRSF000724">
    <property type="entry name" value="Pgk"/>
    <property type="match status" value="1"/>
</dbReference>
<sequence length="373" mass="39485">MSKSIPTLEDLGDVAGKRVLVRTDFNVPMETASDGTQTITDDFRIRAALPTINWLTERGAKVVCASHLGRPKGVVEPKYSMNPVAKRLSELALGVELLENLRFNSGEEKNEPSFVAALVEGIDMYVDDAFGAAHRSHASIVGPPKTLPSAMGRLLQKEVEVLLALRENPKHPFVAVLGGSKISDKLGVVEALLNVVDSLIVGGAMCFTFLAAQGYSIGDSLFEPDQVDTCKRLLSLGKAIHLPDDIIGLDADGKYATYGRRLPPGAKGFDIGPGSAAAFSDIIMDARTVFWNGPMGMFEDDRFAGGTRTIAQAMADTKAFTVVGGGDSAAALAQFGFDDQVDHVSTGGGASLELLELGDLPGLAALREAPNAR</sequence>
<comment type="similarity">
    <text evidence="3">Belongs to the phosphoglycerate kinase family.</text>
</comment>
<dbReference type="EMBL" id="CAFBPS010000007">
    <property type="protein sequence ID" value="CAB5020066.1"/>
    <property type="molecule type" value="Genomic_DNA"/>
</dbReference>
<evidence type="ECO:0000256" key="2">
    <source>
        <dbReference type="ARBA" id="ARBA00004838"/>
    </source>
</evidence>
<evidence type="ECO:0000256" key="6">
    <source>
        <dbReference type="ARBA" id="ARBA00022741"/>
    </source>
</evidence>
<dbReference type="FunFam" id="3.40.50.1260:FF:000031">
    <property type="entry name" value="Phosphoglycerate kinase 1"/>
    <property type="match status" value="1"/>
</dbReference>
<evidence type="ECO:0000256" key="3">
    <source>
        <dbReference type="ARBA" id="ARBA00008982"/>
    </source>
</evidence>
<protein>
    <recommendedName>
        <fullName evidence="4">phosphoglycerate kinase</fullName>
        <ecNumber evidence="4">2.7.2.3</ecNumber>
    </recommendedName>
</protein>
<organism evidence="11">
    <name type="scientific">freshwater metagenome</name>
    <dbReference type="NCBI Taxonomy" id="449393"/>
    <lineage>
        <taxon>unclassified sequences</taxon>
        <taxon>metagenomes</taxon>
        <taxon>ecological metagenomes</taxon>
    </lineage>
</organism>
<evidence type="ECO:0000256" key="5">
    <source>
        <dbReference type="ARBA" id="ARBA00022679"/>
    </source>
</evidence>
<dbReference type="AlphaFoldDB" id="A0A6J7QT91"/>
<dbReference type="GO" id="GO:0005829">
    <property type="term" value="C:cytosol"/>
    <property type="evidence" value="ECO:0007669"/>
    <property type="project" value="TreeGrafter"/>
</dbReference>
<dbReference type="EC" id="2.7.2.3" evidence="4"/>
<dbReference type="HAMAP" id="MF_00145">
    <property type="entry name" value="Phosphoglyc_kinase"/>
    <property type="match status" value="1"/>
</dbReference>
<keyword evidence="9" id="KW-0324">Glycolysis</keyword>
<accession>A0A6J7QT91</accession>
<keyword evidence="8" id="KW-0067">ATP-binding</keyword>
<evidence type="ECO:0000256" key="9">
    <source>
        <dbReference type="ARBA" id="ARBA00023152"/>
    </source>
</evidence>
<proteinExistence type="inferred from homology"/>
<evidence type="ECO:0000256" key="1">
    <source>
        <dbReference type="ARBA" id="ARBA00000642"/>
    </source>
</evidence>
<evidence type="ECO:0000256" key="4">
    <source>
        <dbReference type="ARBA" id="ARBA00013061"/>
    </source>
</evidence>
<dbReference type="InterPro" id="IPR015824">
    <property type="entry name" value="Phosphoglycerate_kinase_N"/>
</dbReference>
<dbReference type="InterPro" id="IPR036043">
    <property type="entry name" value="Phosphoglycerate_kinase_sf"/>
</dbReference>
<evidence type="ECO:0000313" key="11">
    <source>
        <dbReference type="EMBL" id="CAB5020066.1"/>
    </source>
</evidence>
<dbReference type="InterPro" id="IPR001576">
    <property type="entry name" value="Phosphoglycerate_kinase"/>
</dbReference>
<evidence type="ECO:0000313" key="10">
    <source>
        <dbReference type="EMBL" id="CAB4709167.1"/>
    </source>
</evidence>
<dbReference type="InterPro" id="IPR015911">
    <property type="entry name" value="Phosphoglycerate_kinase_CS"/>
</dbReference>
<evidence type="ECO:0000256" key="7">
    <source>
        <dbReference type="ARBA" id="ARBA00022777"/>
    </source>
</evidence>
<comment type="pathway">
    <text evidence="2">Carbohydrate degradation; glycolysis; pyruvate from D-glyceraldehyde 3-phosphate: step 2/5.</text>
</comment>
<name>A0A6J7QT91_9ZZZZ</name>
<dbReference type="GO" id="GO:0005524">
    <property type="term" value="F:ATP binding"/>
    <property type="evidence" value="ECO:0007669"/>
    <property type="project" value="UniProtKB-KW"/>
</dbReference>
<dbReference type="GO" id="GO:0006096">
    <property type="term" value="P:glycolytic process"/>
    <property type="evidence" value="ECO:0007669"/>
    <property type="project" value="UniProtKB-KW"/>
</dbReference>
<gene>
    <name evidence="10" type="ORF">UFOPK2658_00290</name>
    <name evidence="11" type="ORF">UFOPK4134_00219</name>
</gene>
<reference evidence="11" key="1">
    <citation type="submission" date="2020-05" db="EMBL/GenBank/DDBJ databases">
        <authorList>
            <person name="Chiriac C."/>
            <person name="Salcher M."/>
            <person name="Ghai R."/>
            <person name="Kavagutti S V."/>
        </authorList>
    </citation>
    <scope>NUCLEOTIDE SEQUENCE</scope>
</reference>
<keyword evidence="7" id="KW-0418">Kinase</keyword>
<dbReference type="SUPFAM" id="SSF53748">
    <property type="entry name" value="Phosphoglycerate kinase"/>
    <property type="match status" value="1"/>
</dbReference>
<dbReference type="PANTHER" id="PTHR11406">
    <property type="entry name" value="PHOSPHOGLYCERATE KINASE"/>
    <property type="match status" value="1"/>
</dbReference>
<comment type="catalytic activity">
    <reaction evidence="1">
        <text>(2R)-3-phosphoglycerate + ATP = (2R)-3-phospho-glyceroyl phosphate + ADP</text>
        <dbReference type="Rhea" id="RHEA:14801"/>
        <dbReference type="ChEBI" id="CHEBI:30616"/>
        <dbReference type="ChEBI" id="CHEBI:57604"/>
        <dbReference type="ChEBI" id="CHEBI:58272"/>
        <dbReference type="ChEBI" id="CHEBI:456216"/>
        <dbReference type="EC" id="2.7.2.3"/>
    </reaction>
</comment>
<keyword evidence="6" id="KW-0547">Nucleotide-binding</keyword>
<dbReference type="GO" id="GO:0006094">
    <property type="term" value="P:gluconeogenesis"/>
    <property type="evidence" value="ECO:0007669"/>
    <property type="project" value="TreeGrafter"/>
</dbReference>
<dbReference type="GO" id="GO:0043531">
    <property type="term" value="F:ADP binding"/>
    <property type="evidence" value="ECO:0007669"/>
    <property type="project" value="TreeGrafter"/>
</dbReference>
<evidence type="ECO:0000256" key="8">
    <source>
        <dbReference type="ARBA" id="ARBA00022840"/>
    </source>
</evidence>
<dbReference type="PRINTS" id="PR00477">
    <property type="entry name" value="PHGLYCKINASE"/>
</dbReference>